<keyword evidence="2" id="KW-0378">Hydrolase</keyword>
<dbReference type="Gene3D" id="3.40.50.1820">
    <property type="entry name" value="alpha/beta hydrolase"/>
    <property type="match status" value="1"/>
</dbReference>
<dbReference type="RefSeq" id="WP_154464127.1">
    <property type="nucleotide sequence ID" value="NZ_JAXDZL010000154.1"/>
</dbReference>
<name>A0A6N7WFA4_9FIRM</name>
<dbReference type="InterPro" id="IPR000073">
    <property type="entry name" value="AB_hydrolase_1"/>
</dbReference>
<evidence type="ECO:0000313" key="3">
    <source>
        <dbReference type="Proteomes" id="UP000436047"/>
    </source>
</evidence>
<dbReference type="InterPro" id="IPR029058">
    <property type="entry name" value="AB_hydrolase_fold"/>
</dbReference>
<sequence>MKFHEFGDCGNPHIMLIHGGGNSWWNYLRQARVLSEKYHVILPTLDGHGEEYLTEYISTEDTADKLMEYIEKKCGGHLFALGGVSLGGQIVMELLSRKKDLVQKAVIDGSICYPQPAMARYCIATIRLCGRLMFGKTACRFQLAAMNRFFPSSMRYPKEIAGYYLQDMPRLRKETLYAVYRTYMMQYTLKESVRSTNAEVMYLYGEKEMKCVRESARMFGELVPHCRIYEAKGYNHGYLSVYLPEEWLKLILPFLEER</sequence>
<organism evidence="2 3">
    <name type="scientific">Eisenbergiella porci</name>
    <dbReference type="NCBI Taxonomy" id="2652274"/>
    <lineage>
        <taxon>Bacteria</taxon>
        <taxon>Bacillati</taxon>
        <taxon>Bacillota</taxon>
        <taxon>Clostridia</taxon>
        <taxon>Lachnospirales</taxon>
        <taxon>Lachnospiraceae</taxon>
        <taxon>Eisenbergiella</taxon>
    </lineage>
</organism>
<dbReference type="SUPFAM" id="SSF53474">
    <property type="entry name" value="alpha/beta-Hydrolases"/>
    <property type="match status" value="1"/>
</dbReference>
<accession>A0A6N7WFA4</accession>
<reference evidence="2 3" key="1">
    <citation type="submission" date="2019-08" db="EMBL/GenBank/DDBJ databases">
        <title>In-depth cultivation of the pig gut microbiome towards novel bacterial diversity and tailored functional studies.</title>
        <authorList>
            <person name="Wylensek D."/>
            <person name="Hitch T.C.A."/>
            <person name="Clavel T."/>
        </authorList>
    </citation>
    <scope>NUCLEOTIDE SEQUENCE [LARGE SCALE GENOMIC DNA]</scope>
    <source>
        <strain evidence="2 3">WCA-389-WT-23B</strain>
    </source>
</reference>
<dbReference type="GeneID" id="86052929"/>
<dbReference type="GO" id="GO:0016787">
    <property type="term" value="F:hydrolase activity"/>
    <property type="evidence" value="ECO:0007669"/>
    <property type="project" value="UniProtKB-KW"/>
</dbReference>
<evidence type="ECO:0000313" key="2">
    <source>
        <dbReference type="EMBL" id="MSS88168.1"/>
    </source>
</evidence>
<dbReference type="EMBL" id="VUMI01000009">
    <property type="protein sequence ID" value="MSS88168.1"/>
    <property type="molecule type" value="Genomic_DNA"/>
</dbReference>
<proteinExistence type="predicted"/>
<gene>
    <name evidence="2" type="ORF">FYJ45_07620</name>
</gene>
<feature type="domain" description="AB hydrolase-1" evidence="1">
    <location>
        <begin position="12"/>
        <end position="114"/>
    </location>
</feature>
<dbReference type="Proteomes" id="UP000436047">
    <property type="component" value="Unassembled WGS sequence"/>
</dbReference>
<protein>
    <submittedName>
        <fullName evidence="2">Alpha/beta hydrolase</fullName>
    </submittedName>
</protein>
<dbReference type="Pfam" id="PF00561">
    <property type="entry name" value="Abhydrolase_1"/>
    <property type="match status" value="1"/>
</dbReference>
<keyword evidence="3" id="KW-1185">Reference proteome</keyword>
<dbReference type="PANTHER" id="PTHR43798">
    <property type="entry name" value="MONOACYLGLYCEROL LIPASE"/>
    <property type="match status" value="1"/>
</dbReference>
<dbReference type="InterPro" id="IPR050266">
    <property type="entry name" value="AB_hydrolase_sf"/>
</dbReference>
<dbReference type="AlphaFoldDB" id="A0A6N7WFA4"/>
<evidence type="ECO:0000259" key="1">
    <source>
        <dbReference type="Pfam" id="PF00561"/>
    </source>
</evidence>
<comment type="caution">
    <text evidence="2">The sequence shown here is derived from an EMBL/GenBank/DDBJ whole genome shotgun (WGS) entry which is preliminary data.</text>
</comment>